<dbReference type="InterPro" id="IPR050584">
    <property type="entry name" value="Cholesterol_7-desaturase"/>
</dbReference>
<proteinExistence type="predicted"/>
<dbReference type="PANTHER" id="PTHR21266:SF60">
    <property type="entry name" value="3-KETOSTEROID-9-ALPHA-MONOOXYGENASE, OXYGENASE COMPONENT"/>
    <property type="match status" value="1"/>
</dbReference>
<dbReference type="PROSITE" id="PS51296">
    <property type="entry name" value="RIESKE"/>
    <property type="match status" value="1"/>
</dbReference>
<dbReference type="PANTHER" id="PTHR21266">
    <property type="entry name" value="IRON-SULFUR DOMAIN CONTAINING PROTEIN"/>
    <property type="match status" value="1"/>
</dbReference>
<dbReference type="CDD" id="cd03469">
    <property type="entry name" value="Rieske_RO_Alpha_N"/>
    <property type="match status" value="1"/>
</dbReference>
<keyword evidence="1" id="KW-0560">Oxidoreductase</keyword>
<dbReference type="Proteomes" id="UP000824334">
    <property type="component" value="Chromosome"/>
</dbReference>
<keyword evidence="3" id="KW-0223">Dioxygenase</keyword>
<evidence type="ECO:0000313" key="3">
    <source>
        <dbReference type="EMBL" id="QYC11070.1"/>
    </source>
</evidence>
<dbReference type="EMBL" id="CP080034">
    <property type="protein sequence ID" value="QYC11070.1"/>
    <property type="molecule type" value="Genomic_DNA"/>
</dbReference>
<dbReference type="Pfam" id="PF19112">
    <property type="entry name" value="VanA_C"/>
    <property type="match status" value="1"/>
</dbReference>
<dbReference type="InterPro" id="IPR044043">
    <property type="entry name" value="VanA_C_cat"/>
</dbReference>
<sequence>MTPLPDSIARSWQLVALSKEVRGKPLTRKVADTPVVLFRGADGRIAALLDRCPHRNFPLSDGRMKNGAVVCPYHGWRFGPDGDCLEVPGCELASGDGARLAASPVAVIERNGGVFVRLKEGQADLPDLGVWGDDDHDHFWWAQGVWRGRALDAIENVLDAFHTNYIHDGIIRRSNRRMPVHLSTNVFETSIEQVIEQPIPDLGWMSRMLEPPRDRSRTRLYAPTTVQARWEGPKGLTLCVSAFFTPVDAGSLRPFARFTTPKGRGPSWLKEAAIRLFLNPVVAQDRRALARQLDGIEAFGGPRFIQGPGDLLGARVAQLYQGQALEPGVEGPFIRTL</sequence>
<protein>
    <submittedName>
        <fullName evidence="3">Aromatic ring-hydroxylating dioxygenase subunit alpha</fullName>
    </submittedName>
</protein>
<organism evidence="3 4">
    <name type="scientific">Brevundimonas nasdae</name>
    <dbReference type="NCBI Taxonomy" id="172043"/>
    <lineage>
        <taxon>Bacteria</taxon>
        <taxon>Pseudomonadati</taxon>
        <taxon>Pseudomonadota</taxon>
        <taxon>Alphaproteobacteria</taxon>
        <taxon>Caulobacterales</taxon>
        <taxon>Caulobacteraceae</taxon>
        <taxon>Brevundimonas</taxon>
    </lineage>
</organism>
<gene>
    <name evidence="3" type="ORF">KWG56_03405</name>
</gene>
<evidence type="ECO:0000256" key="1">
    <source>
        <dbReference type="ARBA" id="ARBA00023002"/>
    </source>
</evidence>
<dbReference type="GO" id="GO:0051213">
    <property type="term" value="F:dioxygenase activity"/>
    <property type="evidence" value="ECO:0007669"/>
    <property type="project" value="UniProtKB-KW"/>
</dbReference>
<feature type="domain" description="Rieske" evidence="2">
    <location>
        <begin position="12"/>
        <end position="116"/>
    </location>
</feature>
<dbReference type="InterPro" id="IPR017941">
    <property type="entry name" value="Rieske_2Fe-2S"/>
</dbReference>
<keyword evidence="4" id="KW-1185">Reference proteome</keyword>
<reference evidence="3 4" key="1">
    <citation type="submission" date="2021-07" db="EMBL/GenBank/DDBJ databases">
        <title>Isolation and characterization of bacteria from a gold mining with a capacity of golden bioaccumulation.</title>
        <authorList>
            <person name="Yang X.J."/>
        </authorList>
    </citation>
    <scope>NUCLEOTIDE SEQUENCE [LARGE SCALE GENOMIC DNA]</scope>
    <source>
        <strain evidence="3 4">Au29</strain>
    </source>
</reference>
<evidence type="ECO:0000259" key="2">
    <source>
        <dbReference type="PROSITE" id="PS51296"/>
    </source>
</evidence>
<dbReference type="RefSeq" id="WP_219353724.1">
    <property type="nucleotide sequence ID" value="NZ_CP080034.1"/>
</dbReference>
<evidence type="ECO:0000313" key="4">
    <source>
        <dbReference type="Proteomes" id="UP000824334"/>
    </source>
</evidence>
<name>A0ABX8TMP3_9CAUL</name>
<dbReference type="Pfam" id="PF00355">
    <property type="entry name" value="Rieske"/>
    <property type="match status" value="1"/>
</dbReference>
<accession>A0ABX8TMP3</accession>
<dbReference type="GeneID" id="94374297"/>